<sequence length="120" mass="13744">MNDVSLRDYVDTRISSLEDKIDSLSRFTAQHFLLSEAAVKKAEESMLIRLEGMNEFRAQIREERVTYAAKVDLLNMEKLIYNRLKSLEEARAFSAGKMWVVMVGFAAIPTILALIALFIR</sequence>
<proteinExistence type="predicted"/>
<keyword evidence="1" id="KW-1133">Transmembrane helix</keyword>
<keyword evidence="1" id="KW-0812">Transmembrane</keyword>
<evidence type="ECO:0000313" key="2">
    <source>
        <dbReference type="EMBL" id="QJA61964.1"/>
    </source>
</evidence>
<dbReference type="AlphaFoldDB" id="A0A6M3IXC0"/>
<gene>
    <name evidence="2" type="ORF">MM415B00849_0021</name>
</gene>
<name>A0A6M3IXC0_9ZZZZ</name>
<keyword evidence="1" id="KW-0472">Membrane</keyword>
<dbReference type="EMBL" id="MT141458">
    <property type="protein sequence ID" value="QJA61964.1"/>
    <property type="molecule type" value="Genomic_DNA"/>
</dbReference>
<organism evidence="2">
    <name type="scientific">viral metagenome</name>
    <dbReference type="NCBI Taxonomy" id="1070528"/>
    <lineage>
        <taxon>unclassified sequences</taxon>
        <taxon>metagenomes</taxon>
        <taxon>organismal metagenomes</taxon>
    </lineage>
</organism>
<feature type="transmembrane region" description="Helical" evidence="1">
    <location>
        <begin position="98"/>
        <end position="119"/>
    </location>
</feature>
<reference evidence="2" key="1">
    <citation type="submission" date="2020-03" db="EMBL/GenBank/DDBJ databases">
        <title>The deep terrestrial virosphere.</title>
        <authorList>
            <person name="Holmfeldt K."/>
            <person name="Nilsson E."/>
            <person name="Simone D."/>
            <person name="Lopez-Fernandez M."/>
            <person name="Wu X."/>
            <person name="de Brujin I."/>
            <person name="Lundin D."/>
            <person name="Andersson A."/>
            <person name="Bertilsson S."/>
            <person name="Dopson M."/>
        </authorList>
    </citation>
    <scope>NUCLEOTIDE SEQUENCE</scope>
    <source>
        <strain evidence="2">MM415B00849</strain>
    </source>
</reference>
<protein>
    <submittedName>
        <fullName evidence="2">Uncharacterized protein</fullName>
    </submittedName>
</protein>
<accession>A0A6M3IXC0</accession>
<evidence type="ECO:0000256" key="1">
    <source>
        <dbReference type="SAM" id="Phobius"/>
    </source>
</evidence>